<feature type="domain" description="CBS" evidence="6">
    <location>
        <begin position="203"/>
        <end position="261"/>
    </location>
</feature>
<evidence type="ECO:0008006" key="9">
    <source>
        <dbReference type="Google" id="ProtNLM"/>
    </source>
</evidence>
<dbReference type="FunFam" id="3.30.70.270:FF:000001">
    <property type="entry name" value="Diguanylate cyclase domain protein"/>
    <property type="match status" value="1"/>
</dbReference>
<dbReference type="PATRIC" id="fig|1288826.3.peg.1491"/>
<dbReference type="InterPro" id="IPR000014">
    <property type="entry name" value="PAS"/>
</dbReference>
<dbReference type="CDD" id="cd01949">
    <property type="entry name" value="GGDEF"/>
    <property type="match status" value="1"/>
</dbReference>
<dbReference type="PANTHER" id="PTHR46663">
    <property type="entry name" value="DIGUANYLATE CYCLASE DGCT-RELATED"/>
    <property type="match status" value="1"/>
</dbReference>
<dbReference type="PANTHER" id="PTHR46663:SF3">
    <property type="entry name" value="SLL0267 PROTEIN"/>
    <property type="match status" value="1"/>
</dbReference>
<dbReference type="SMART" id="SM00086">
    <property type="entry name" value="PAC"/>
    <property type="match status" value="1"/>
</dbReference>
<dbReference type="eggNOG" id="COG5001">
    <property type="taxonomic scope" value="Bacteria"/>
</dbReference>
<dbReference type="SUPFAM" id="SSF55073">
    <property type="entry name" value="Nucleotide cyclase"/>
    <property type="match status" value="1"/>
</dbReference>
<evidence type="ECO:0000256" key="1">
    <source>
        <dbReference type="ARBA" id="ARBA00001946"/>
    </source>
</evidence>
<feature type="domain" description="PAS" evidence="3">
    <location>
        <begin position="278"/>
        <end position="323"/>
    </location>
</feature>
<dbReference type="STRING" id="1288826.MSNKSG1_07633"/>
<dbReference type="PROSITE" id="PS50112">
    <property type="entry name" value="PAS"/>
    <property type="match status" value="1"/>
</dbReference>
<evidence type="ECO:0000259" key="5">
    <source>
        <dbReference type="PROSITE" id="PS50887"/>
    </source>
</evidence>
<evidence type="ECO:0000313" key="7">
    <source>
        <dbReference type="EMBL" id="EMP55724.1"/>
    </source>
</evidence>
<dbReference type="AlphaFoldDB" id="M7CRC6"/>
<dbReference type="Gene3D" id="3.10.580.10">
    <property type="entry name" value="CBS-domain"/>
    <property type="match status" value="2"/>
</dbReference>
<dbReference type="Gene3D" id="3.30.70.270">
    <property type="match status" value="1"/>
</dbReference>
<dbReference type="InterPro" id="IPR052163">
    <property type="entry name" value="DGC-Regulatory_Protein"/>
</dbReference>
<dbReference type="eggNOG" id="COG2905">
    <property type="taxonomic scope" value="Bacteria"/>
</dbReference>
<feature type="domain" description="PAC" evidence="4">
    <location>
        <begin position="351"/>
        <end position="403"/>
    </location>
</feature>
<dbReference type="GO" id="GO:0003824">
    <property type="term" value="F:catalytic activity"/>
    <property type="evidence" value="ECO:0007669"/>
    <property type="project" value="UniProtKB-ARBA"/>
</dbReference>
<dbReference type="PROSITE" id="PS50887">
    <property type="entry name" value="GGDEF"/>
    <property type="match status" value="1"/>
</dbReference>
<dbReference type="SMART" id="SM00116">
    <property type="entry name" value="CBS"/>
    <property type="match status" value="4"/>
</dbReference>
<feature type="domain" description="GGDEF" evidence="5">
    <location>
        <begin position="435"/>
        <end position="568"/>
    </location>
</feature>
<dbReference type="Gene3D" id="3.30.450.20">
    <property type="entry name" value="PAS domain"/>
    <property type="match status" value="1"/>
</dbReference>
<feature type="domain" description="CBS" evidence="6">
    <location>
        <begin position="76"/>
        <end position="134"/>
    </location>
</feature>
<protein>
    <recommendedName>
        <fullName evidence="9">Diguanylate cyclase</fullName>
    </recommendedName>
</protein>
<dbReference type="Pfam" id="PF00990">
    <property type="entry name" value="GGDEF"/>
    <property type="match status" value="1"/>
</dbReference>
<dbReference type="OrthoDB" id="9799509at2"/>
<keyword evidence="8" id="KW-1185">Reference proteome</keyword>
<proteinExistence type="predicted"/>
<evidence type="ECO:0000256" key="2">
    <source>
        <dbReference type="PROSITE-ProRule" id="PRU00703"/>
    </source>
</evidence>
<dbReference type="Proteomes" id="UP000011960">
    <property type="component" value="Unassembled WGS sequence"/>
</dbReference>
<organism evidence="7 8">
    <name type="scientific">Marinobacter santoriniensis NKSG1</name>
    <dbReference type="NCBI Taxonomy" id="1288826"/>
    <lineage>
        <taxon>Bacteria</taxon>
        <taxon>Pseudomonadati</taxon>
        <taxon>Pseudomonadota</taxon>
        <taxon>Gammaproteobacteria</taxon>
        <taxon>Pseudomonadales</taxon>
        <taxon>Marinobacteraceae</taxon>
        <taxon>Marinobacter</taxon>
    </lineage>
</organism>
<dbReference type="SMART" id="SM00267">
    <property type="entry name" value="GGDEF"/>
    <property type="match status" value="1"/>
</dbReference>
<evidence type="ECO:0000259" key="4">
    <source>
        <dbReference type="PROSITE" id="PS50113"/>
    </source>
</evidence>
<dbReference type="InterPro" id="IPR000160">
    <property type="entry name" value="GGDEF_dom"/>
</dbReference>
<dbReference type="PROSITE" id="PS50113">
    <property type="entry name" value="PAC"/>
    <property type="match status" value="1"/>
</dbReference>
<dbReference type="SUPFAM" id="SSF54631">
    <property type="entry name" value="CBS-domain pair"/>
    <property type="match status" value="2"/>
</dbReference>
<dbReference type="SMART" id="SM00091">
    <property type="entry name" value="PAS"/>
    <property type="match status" value="1"/>
</dbReference>
<comment type="caution">
    <text evidence="7">The sequence shown here is derived from an EMBL/GenBank/DDBJ whole genome shotgun (WGS) entry which is preliminary data.</text>
</comment>
<dbReference type="InterPro" id="IPR046342">
    <property type="entry name" value="CBS_dom_sf"/>
</dbReference>
<dbReference type="CDD" id="cd00130">
    <property type="entry name" value="PAS"/>
    <property type="match status" value="1"/>
</dbReference>
<reference evidence="7 8" key="1">
    <citation type="journal article" date="2013" name="Genome Announc.">
        <title>Genome Sequence of Hydrothermal Arsenic-Respiring Bacterium Marinobacter santoriniensis NKSG1T.</title>
        <authorList>
            <person name="Handley K.M."/>
            <person name="Upton M."/>
            <person name="Beatson S.A."/>
            <person name="Hery M."/>
            <person name="Lloyd J.R."/>
        </authorList>
    </citation>
    <scope>NUCLEOTIDE SEQUENCE [LARGE SCALE GENOMIC DNA]</scope>
    <source>
        <strain evidence="7 8">NKSG1</strain>
    </source>
</reference>
<evidence type="ECO:0000259" key="3">
    <source>
        <dbReference type="PROSITE" id="PS50112"/>
    </source>
</evidence>
<dbReference type="InterPro" id="IPR000700">
    <property type="entry name" value="PAS-assoc_C"/>
</dbReference>
<feature type="domain" description="CBS" evidence="6">
    <location>
        <begin position="11"/>
        <end position="68"/>
    </location>
</feature>
<dbReference type="InterPro" id="IPR001610">
    <property type="entry name" value="PAC"/>
</dbReference>
<dbReference type="Pfam" id="PF13426">
    <property type="entry name" value="PAS_9"/>
    <property type="match status" value="1"/>
</dbReference>
<accession>M7CRC6</accession>
<evidence type="ECO:0000259" key="6">
    <source>
        <dbReference type="PROSITE" id="PS51371"/>
    </source>
</evidence>
<dbReference type="SUPFAM" id="SSF55785">
    <property type="entry name" value="PYP-like sensor domain (PAS domain)"/>
    <property type="match status" value="1"/>
</dbReference>
<dbReference type="InterPro" id="IPR043128">
    <property type="entry name" value="Rev_trsase/Diguanyl_cyclase"/>
</dbReference>
<dbReference type="CDD" id="cd09833">
    <property type="entry name" value="CBS_pair_GGDEF_PAS_repeat1"/>
    <property type="match status" value="1"/>
</dbReference>
<dbReference type="PROSITE" id="PS51371">
    <property type="entry name" value="CBS"/>
    <property type="match status" value="4"/>
</dbReference>
<name>M7CRC6_9GAMM</name>
<evidence type="ECO:0000313" key="8">
    <source>
        <dbReference type="Proteomes" id="UP000011960"/>
    </source>
</evidence>
<dbReference type="InterPro" id="IPR000644">
    <property type="entry name" value="CBS_dom"/>
</dbReference>
<dbReference type="InterPro" id="IPR035965">
    <property type="entry name" value="PAS-like_dom_sf"/>
</dbReference>
<dbReference type="NCBIfam" id="TIGR00229">
    <property type="entry name" value="sensory_box"/>
    <property type="match status" value="1"/>
</dbReference>
<sequence length="574" mass="64433">MGQSLPLSKIMHSGLLLQCRPETTVAEAAARMSEHNVSSILVSDGGNIVGIWTEHDALAVDFSEPGRLEQPVSNVMSSPVLTLPYDMDIGEAAMAFRESGKRHFLVVDQNEHPIGIVSQTDMALNQGLEPYLRLREVRAAIPHPPIVVRGEMPLSDVARLMHRHHADAVVVDCGPEGLGILTERDIVRLIGRHTSNTHANLLATRPLLTVNENDPLIQARDILLEHRIRHLAVVNDDDEVTGLIGYNDMLSGAEQLYLNDLRQALEQRDEALARSRRTLQLAERVIESSFEGIMITDSNVKIEFVNPAFTYLTGYPPEEAIGKGPDLLSSGRHDSEFYQRMWQSLKTQGYWRGEIWNRRKTGELYLELLTITAITDDEGNTTHYAGLFTDITQNRKNEEQIRQLAYYDALTGVPNRRLLEDRLEHAIRHAHRKSCRLAVLFLDLDHFKTVNDTHGHATGDELLVQFTQRVGECLREDDTLARLGGDEFIVLLPEIEEPEDVRIVAERLIELNGRPYQIDGEPVQVGSSIGVSIYPEDGCTAEELLQGADAAMYRSKRDGRNLYRLFTPDTPQSA</sequence>
<dbReference type="EMBL" id="APAT01000015">
    <property type="protein sequence ID" value="EMP55724.1"/>
    <property type="molecule type" value="Genomic_DNA"/>
</dbReference>
<dbReference type="InterPro" id="IPR029787">
    <property type="entry name" value="Nucleotide_cyclase"/>
</dbReference>
<comment type="cofactor">
    <cofactor evidence="1">
        <name>Mg(2+)</name>
        <dbReference type="ChEBI" id="CHEBI:18420"/>
    </cofactor>
</comment>
<feature type="domain" description="CBS" evidence="6">
    <location>
        <begin position="140"/>
        <end position="196"/>
    </location>
</feature>
<keyword evidence="2" id="KW-0129">CBS domain</keyword>
<gene>
    <name evidence="7" type="ORF">MSNKSG1_07633</name>
</gene>
<dbReference type="NCBIfam" id="TIGR00254">
    <property type="entry name" value="GGDEF"/>
    <property type="match status" value="1"/>
</dbReference>
<dbReference type="Pfam" id="PF00571">
    <property type="entry name" value="CBS"/>
    <property type="match status" value="4"/>
</dbReference>